<sequence>MSGNPAWLHINAQTGELSGTPGRNDNGDFVITVTASNGKATNSVKVNNHAPQVAPVARQIVIINSSFSVPIIAKDSDSDSDSDTLTYRLINGPSWAKINPKTGVITGKGAVLGQHLLNVQVSDGKAVSSVAVVMDIVVNPTPVVTIPNTLTAQTRVLTPIDLLMVKFTFYKRSNNLIVHLFAFRKTNGFSY</sequence>
<dbReference type="GO" id="GO:0005509">
    <property type="term" value="F:calcium ion binding"/>
    <property type="evidence" value="ECO:0007669"/>
    <property type="project" value="InterPro"/>
</dbReference>
<dbReference type="AlphaFoldDB" id="A0AAD1CER7"/>
<evidence type="ECO:0000313" key="1">
    <source>
        <dbReference type="EMBL" id="BAX52963.1"/>
    </source>
</evidence>
<dbReference type="EMBL" id="AP018045">
    <property type="protein sequence ID" value="BAX52963.1"/>
    <property type="molecule type" value="Genomic_DNA"/>
</dbReference>
<evidence type="ECO:0000313" key="2">
    <source>
        <dbReference type="Proteomes" id="UP000218676"/>
    </source>
</evidence>
<proteinExistence type="predicted"/>
<reference evidence="2" key="1">
    <citation type="submission" date="2017-05" db="EMBL/GenBank/DDBJ databases">
        <title>Whole genome sequence of fish pathogenic bacteria, Photobacterium damselae subsp. piscicida, strain 91-197, isolated from hybrid striped bass (Morone sp.) in USA.</title>
        <authorList>
            <person name="Teru Y."/>
            <person name="Hikima J."/>
            <person name="Kono T."/>
            <person name="Sakai M."/>
            <person name="Takano T."/>
            <person name="Hawke J.P."/>
            <person name="Takeyama H."/>
            <person name="Aoki T."/>
        </authorList>
    </citation>
    <scope>NUCLEOTIDE SEQUENCE [LARGE SCALE GENOMIC DNA]</scope>
    <source>
        <strain evidence="2">91-197</strain>
    </source>
</reference>
<dbReference type="InterPro" id="IPR013783">
    <property type="entry name" value="Ig-like_fold"/>
</dbReference>
<organism evidence="1 2">
    <name type="scientific">Photobacterium damsela subsp. piscicida</name>
    <name type="common">Pasteurella piscicida</name>
    <dbReference type="NCBI Taxonomy" id="38294"/>
    <lineage>
        <taxon>Bacteria</taxon>
        <taxon>Pseudomonadati</taxon>
        <taxon>Pseudomonadota</taxon>
        <taxon>Gammaproteobacteria</taxon>
        <taxon>Vibrionales</taxon>
        <taxon>Vibrionaceae</taxon>
        <taxon>Photobacterium</taxon>
    </lineage>
</organism>
<gene>
    <name evidence="1" type="ORF">PDPUS_1_01589</name>
</gene>
<dbReference type="Pfam" id="PF05345">
    <property type="entry name" value="He_PIG"/>
    <property type="match status" value="2"/>
</dbReference>
<dbReference type="Proteomes" id="UP000218676">
    <property type="component" value="Chromosome 1"/>
</dbReference>
<protein>
    <submittedName>
        <fullName evidence="1">Ig domain protein</fullName>
    </submittedName>
</protein>
<name>A0AAD1CER7_PHODP</name>
<dbReference type="SUPFAM" id="SSF49313">
    <property type="entry name" value="Cadherin-like"/>
    <property type="match status" value="2"/>
</dbReference>
<dbReference type="Gene3D" id="2.60.40.10">
    <property type="entry name" value="Immunoglobulins"/>
    <property type="match status" value="2"/>
</dbReference>
<dbReference type="RefSeq" id="WP_086958137.1">
    <property type="nucleotide sequence ID" value="NZ_AP018045.1"/>
</dbReference>
<dbReference type="GO" id="GO:0016020">
    <property type="term" value="C:membrane"/>
    <property type="evidence" value="ECO:0007669"/>
    <property type="project" value="InterPro"/>
</dbReference>
<accession>A0AAD1CER7</accession>
<dbReference type="InterPro" id="IPR015919">
    <property type="entry name" value="Cadherin-like_sf"/>
</dbReference>